<evidence type="ECO:0000256" key="11">
    <source>
        <dbReference type="PIRNR" id="PIRNR006268"/>
    </source>
</evidence>
<evidence type="ECO:0000256" key="10">
    <source>
        <dbReference type="ARBA" id="ARBA00048540"/>
    </source>
</evidence>
<keyword evidence="8 11" id="KW-0460">Magnesium</keyword>
<organism evidence="13 14">
    <name type="scientific">Zhongshania antarctica</name>
    <dbReference type="NCBI Taxonomy" id="641702"/>
    <lineage>
        <taxon>Bacteria</taxon>
        <taxon>Pseudomonadati</taxon>
        <taxon>Pseudomonadota</taxon>
        <taxon>Gammaproteobacteria</taxon>
        <taxon>Cellvibrionales</taxon>
        <taxon>Spongiibacteraceae</taxon>
        <taxon>Zhongshania</taxon>
    </lineage>
</organism>
<dbReference type="EC" id="2.7.1.180" evidence="2 11"/>
<evidence type="ECO:0000256" key="6">
    <source>
        <dbReference type="ARBA" id="ARBA00022723"/>
    </source>
</evidence>
<dbReference type="InterPro" id="IPR024932">
    <property type="entry name" value="ApbE"/>
</dbReference>
<comment type="similarity">
    <text evidence="1 11">Belongs to the ApbE family.</text>
</comment>
<name>A0A840R089_9GAMM</name>
<protein>
    <recommendedName>
        <fullName evidence="3 11">FAD:protein FMN transferase</fullName>
        <ecNumber evidence="2 11">2.7.1.180</ecNumber>
    </recommendedName>
    <alternativeName>
        <fullName evidence="9 11">Flavin transferase</fullName>
    </alternativeName>
</protein>
<sequence length="305" mass="32609">MAELHLFLFPFTAMASPCELRLYATSQGFADRAAEAAIAEVDRIEQKYSRYRHTSVLSAINRAAGGDAVTIDSETSALLQYADSAYQQSDGLFDISSGVLRRAWNFKSGQLPSEREVANLVAVLGWPKVELTAGKVRLSQVGMELDFGGFAKEYAVDAAARVCAEQGIAHGLVDLGGDIRVLGPHPDGSAWQIGIRDPQQPTQAKLVVPLKSGGLASSGDYERFMVIAGKRYSHILDPRSGWPVENTFRSLSVVAPLCLLAGTAATVGLLKGVIAAPAWLDELGLPHCWVQANGQTGGDLGPWQS</sequence>
<dbReference type="InterPro" id="IPR003374">
    <property type="entry name" value="ApbE-like_sf"/>
</dbReference>
<keyword evidence="6 11" id="KW-0479">Metal-binding</keyword>
<evidence type="ECO:0000256" key="5">
    <source>
        <dbReference type="ARBA" id="ARBA00022679"/>
    </source>
</evidence>
<keyword evidence="5 11" id="KW-0808">Transferase</keyword>
<evidence type="ECO:0000256" key="1">
    <source>
        <dbReference type="ARBA" id="ARBA00008282"/>
    </source>
</evidence>
<dbReference type="GO" id="GO:0016740">
    <property type="term" value="F:transferase activity"/>
    <property type="evidence" value="ECO:0007669"/>
    <property type="project" value="UniProtKB-UniRule"/>
</dbReference>
<dbReference type="SUPFAM" id="SSF143631">
    <property type="entry name" value="ApbE-like"/>
    <property type="match status" value="1"/>
</dbReference>
<evidence type="ECO:0000256" key="7">
    <source>
        <dbReference type="ARBA" id="ARBA00022827"/>
    </source>
</evidence>
<feature type="binding site" evidence="12">
    <location>
        <position position="266"/>
    </location>
    <ligand>
        <name>Mg(2+)</name>
        <dbReference type="ChEBI" id="CHEBI:18420"/>
    </ligand>
</feature>
<comment type="catalytic activity">
    <reaction evidence="10 11">
        <text>L-threonyl-[protein] + FAD = FMN-L-threonyl-[protein] + AMP + H(+)</text>
        <dbReference type="Rhea" id="RHEA:36847"/>
        <dbReference type="Rhea" id="RHEA-COMP:11060"/>
        <dbReference type="Rhea" id="RHEA-COMP:11061"/>
        <dbReference type="ChEBI" id="CHEBI:15378"/>
        <dbReference type="ChEBI" id="CHEBI:30013"/>
        <dbReference type="ChEBI" id="CHEBI:57692"/>
        <dbReference type="ChEBI" id="CHEBI:74257"/>
        <dbReference type="ChEBI" id="CHEBI:456215"/>
        <dbReference type="EC" id="2.7.1.180"/>
    </reaction>
</comment>
<comment type="caution">
    <text evidence="13">The sequence shown here is derived from an EMBL/GenBank/DDBJ whole genome shotgun (WGS) entry which is preliminary data.</text>
</comment>
<dbReference type="AlphaFoldDB" id="A0A840R089"/>
<dbReference type="Gene3D" id="3.10.520.10">
    <property type="entry name" value="ApbE-like domains"/>
    <property type="match status" value="1"/>
</dbReference>
<keyword evidence="13" id="KW-0449">Lipoprotein</keyword>
<dbReference type="EMBL" id="JACHHW010000001">
    <property type="protein sequence ID" value="MBB5185920.1"/>
    <property type="molecule type" value="Genomic_DNA"/>
</dbReference>
<reference evidence="13 14" key="1">
    <citation type="submission" date="2020-08" db="EMBL/GenBank/DDBJ databases">
        <title>Genomic Encyclopedia of Type Strains, Phase IV (KMG-IV): sequencing the most valuable type-strain genomes for metagenomic binning, comparative biology and taxonomic classification.</title>
        <authorList>
            <person name="Goeker M."/>
        </authorList>
    </citation>
    <scope>NUCLEOTIDE SEQUENCE [LARGE SCALE GENOMIC DNA]</scope>
    <source>
        <strain evidence="13 14">DSM 25701</strain>
    </source>
</reference>
<evidence type="ECO:0000256" key="12">
    <source>
        <dbReference type="PIRSR" id="PIRSR006268-2"/>
    </source>
</evidence>
<dbReference type="PANTHER" id="PTHR30040:SF2">
    <property type="entry name" value="FAD:PROTEIN FMN TRANSFERASE"/>
    <property type="match status" value="1"/>
</dbReference>
<dbReference type="Pfam" id="PF02424">
    <property type="entry name" value="ApbE"/>
    <property type="match status" value="1"/>
</dbReference>
<gene>
    <name evidence="13" type="ORF">HNQ57_000179</name>
</gene>
<evidence type="ECO:0000256" key="3">
    <source>
        <dbReference type="ARBA" id="ARBA00016337"/>
    </source>
</evidence>
<evidence type="ECO:0000256" key="8">
    <source>
        <dbReference type="ARBA" id="ARBA00022842"/>
    </source>
</evidence>
<dbReference type="RefSeq" id="WP_221301529.1">
    <property type="nucleotide sequence ID" value="NZ_JACHHW010000001.1"/>
</dbReference>
<evidence type="ECO:0000256" key="2">
    <source>
        <dbReference type="ARBA" id="ARBA00011955"/>
    </source>
</evidence>
<evidence type="ECO:0000313" key="13">
    <source>
        <dbReference type="EMBL" id="MBB5185920.1"/>
    </source>
</evidence>
<accession>A0A840R089</accession>
<keyword evidence="7 11" id="KW-0274">FAD</keyword>
<dbReference type="Proteomes" id="UP000536640">
    <property type="component" value="Unassembled WGS sequence"/>
</dbReference>
<feature type="binding site" evidence="12">
    <location>
        <position position="149"/>
    </location>
    <ligand>
        <name>Mg(2+)</name>
        <dbReference type="ChEBI" id="CHEBI:18420"/>
    </ligand>
</feature>
<evidence type="ECO:0000256" key="4">
    <source>
        <dbReference type="ARBA" id="ARBA00022630"/>
    </source>
</evidence>
<keyword evidence="14" id="KW-1185">Reference proteome</keyword>
<evidence type="ECO:0000313" key="14">
    <source>
        <dbReference type="Proteomes" id="UP000536640"/>
    </source>
</evidence>
<evidence type="ECO:0000256" key="9">
    <source>
        <dbReference type="ARBA" id="ARBA00031306"/>
    </source>
</evidence>
<dbReference type="PANTHER" id="PTHR30040">
    <property type="entry name" value="THIAMINE BIOSYNTHESIS LIPOPROTEIN APBE"/>
    <property type="match status" value="1"/>
</dbReference>
<keyword evidence="4 11" id="KW-0285">Flavoprotein</keyword>
<comment type="cofactor">
    <cofactor evidence="12">
        <name>Mg(2+)</name>
        <dbReference type="ChEBI" id="CHEBI:18420"/>
    </cofactor>
    <cofactor evidence="12">
        <name>Mn(2+)</name>
        <dbReference type="ChEBI" id="CHEBI:29035"/>
    </cofactor>
    <text evidence="12">Magnesium. Can also use manganese.</text>
</comment>
<dbReference type="PIRSF" id="PIRSF006268">
    <property type="entry name" value="ApbE"/>
    <property type="match status" value="1"/>
</dbReference>
<proteinExistence type="inferred from homology"/>
<dbReference type="GO" id="GO:0046872">
    <property type="term" value="F:metal ion binding"/>
    <property type="evidence" value="ECO:0007669"/>
    <property type="project" value="UniProtKB-UniRule"/>
</dbReference>